<feature type="region of interest" description="Disordered" evidence="4">
    <location>
        <begin position="293"/>
        <end position="314"/>
    </location>
</feature>
<gene>
    <name evidence="6" type="ORF">DB88DRAFT_107253</name>
</gene>
<feature type="compositionally biased region" description="Pro residues" evidence="4">
    <location>
        <begin position="408"/>
        <end position="417"/>
    </location>
</feature>
<keyword evidence="7" id="KW-1185">Reference proteome</keyword>
<keyword evidence="2 3" id="KW-0539">Nucleus</keyword>
<dbReference type="PROSITE" id="PS50118">
    <property type="entry name" value="HMG_BOX_2"/>
    <property type="match status" value="1"/>
</dbReference>
<dbReference type="Proteomes" id="UP001182556">
    <property type="component" value="Unassembled WGS sequence"/>
</dbReference>
<feature type="region of interest" description="Disordered" evidence="4">
    <location>
        <begin position="407"/>
        <end position="426"/>
    </location>
</feature>
<evidence type="ECO:0000256" key="4">
    <source>
        <dbReference type="SAM" id="MobiDB-lite"/>
    </source>
</evidence>
<keyword evidence="1 3" id="KW-0238">DNA-binding</keyword>
<dbReference type="PANTHER" id="PTHR45789:SF2">
    <property type="entry name" value="FI18025P1"/>
    <property type="match status" value="1"/>
</dbReference>
<sequence length="492" mass="54116">MSDMESYVGATKGLSTAASSESGVDKSSLENIPPPKPKKSHARKQPEGHIKRARNAFILFRKHITDSNLIPPSVEIKHQNISVVVGTRTNSLPHPIPTSLADTTQAAKMWREAPQEVRQQFQEQARLEKEEHQRKYPGYRYQPVFRRTDIIRRRVRKDPAEDEKVEAVAEALIKGKSGGDLEQEIKQQMVARSEAASESEGEENRTTRRRRREMGQLSKGALRAQRAQARAQQMRQTLSGSNLLNISMYNAAIQQQQHRGAVPNHPGAQHHFQYAMGESYLPLGYDREGEPIPYGSPAAYPGHPPAPPHPHEPGMNATDMYRLPPIDNMGLGYDPTAPWQQGDPAEYWATVPGPPGAGYNHNVDETPGGPPPERYYAPTPLGYEMAPDPTSMSSGSYQLAPLLDPLAAHPPPPPPLPHMHGAKEKGDPRLHEWAKDGQQTPSGHVTFNERLFDGAVGISGLAPLEGGEAAARDDGLAGFDEAMAQVSESGHW</sequence>
<reference evidence="6" key="1">
    <citation type="submission" date="2023-02" db="EMBL/GenBank/DDBJ databases">
        <title>Identification and recombinant expression of a fungal hydrolase from Papiliotrema laurentii that hydrolyzes apple cutin and clears colloidal polyester polyurethane.</title>
        <authorList>
            <consortium name="DOE Joint Genome Institute"/>
            <person name="Roman V.A."/>
            <person name="Bojanowski C."/>
            <person name="Crable B.R."/>
            <person name="Wagner D.N."/>
            <person name="Hung C.S."/>
            <person name="Nadeau L.J."/>
            <person name="Schratz L."/>
            <person name="Haridas S."/>
            <person name="Pangilinan J."/>
            <person name="Lipzen A."/>
            <person name="Na H."/>
            <person name="Yan M."/>
            <person name="Ng V."/>
            <person name="Grigoriev I.V."/>
            <person name="Spatafora J.W."/>
            <person name="Barlow D."/>
            <person name="Biffinger J."/>
            <person name="Kelley-Loughnane N."/>
            <person name="Varaljay V.A."/>
            <person name="Crookes-Goodson W.J."/>
        </authorList>
    </citation>
    <scope>NUCLEOTIDE SEQUENCE</scope>
    <source>
        <strain evidence="6">5307AH</strain>
    </source>
</reference>
<comment type="caution">
    <text evidence="6">The sequence shown here is derived from an EMBL/GenBank/DDBJ whole genome shotgun (WGS) entry which is preliminary data.</text>
</comment>
<evidence type="ECO:0000256" key="2">
    <source>
        <dbReference type="ARBA" id="ARBA00023242"/>
    </source>
</evidence>
<dbReference type="InterPro" id="IPR051356">
    <property type="entry name" value="SOX/SOX-like_TF"/>
</dbReference>
<dbReference type="CDD" id="cd01389">
    <property type="entry name" value="HMG-box_ROX1-like"/>
    <property type="match status" value="1"/>
</dbReference>
<organism evidence="6 7">
    <name type="scientific">Papiliotrema laurentii</name>
    <name type="common">Cryptococcus laurentii</name>
    <dbReference type="NCBI Taxonomy" id="5418"/>
    <lineage>
        <taxon>Eukaryota</taxon>
        <taxon>Fungi</taxon>
        <taxon>Dikarya</taxon>
        <taxon>Basidiomycota</taxon>
        <taxon>Agaricomycotina</taxon>
        <taxon>Tremellomycetes</taxon>
        <taxon>Tremellales</taxon>
        <taxon>Rhynchogastremaceae</taxon>
        <taxon>Papiliotrema</taxon>
    </lineage>
</organism>
<dbReference type="PANTHER" id="PTHR45789">
    <property type="entry name" value="FI18025P1"/>
    <property type="match status" value="1"/>
</dbReference>
<feature type="region of interest" description="Disordered" evidence="4">
    <location>
        <begin position="1"/>
        <end position="49"/>
    </location>
</feature>
<dbReference type="Gene3D" id="1.10.30.10">
    <property type="entry name" value="High mobility group box domain"/>
    <property type="match status" value="1"/>
</dbReference>
<dbReference type="AlphaFoldDB" id="A0AAD9CRY6"/>
<dbReference type="Pfam" id="PF00505">
    <property type="entry name" value="HMG_box"/>
    <property type="match status" value="1"/>
</dbReference>
<dbReference type="SMART" id="SM00398">
    <property type="entry name" value="HMG"/>
    <property type="match status" value="1"/>
</dbReference>
<name>A0AAD9CRY6_PAPLA</name>
<evidence type="ECO:0000256" key="3">
    <source>
        <dbReference type="PROSITE-ProRule" id="PRU00267"/>
    </source>
</evidence>
<evidence type="ECO:0000259" key="5">
    <source>
        <dbReference type="PROSITE" id="PS50118"/>
    </source>
</evidence>
<dbReference type="EMBL" id="JAODAN010000012">
    <property type="protein sequence ID" value="KAK1920794.1"/>
    <property type="molecule type" value="Genomic_DNA"/>
</dbReference>
<dbReference type="GO" id="GO:0000978">
    <property type="term" value="F:RNA polymerase II cis-regulatory region sequence-specific DNA binding"/>
    <property type="evidence" value="ECO:0007669"/>
    <property type="project" value="TreeGrafter"/>
</dbReference>
<evidence type="ECO:0000256" key="1">
    <source>
        <dbReference type="ARBA" id="ARBA00023125"/>
    </source>
</evidence>
<protein>
    <recommendedName>
        <fullName evidence="5">HMG box domain-containing protein</fullName>
    </recommendedName>
</protein>
<evidence type="ECO:0000313" key="6">
    <source>
        <dbReference type="EMBL" id="KAK1920794.1"/>
    </source>
</evidence>
<evidence type="ECO:0000313" key="7">
    <source>
        <dbReference type="Proteomes" id="UP001182556"/>
    </source>
</evidence>
<dbReference type="GO" id="GO:0005634">
    <property type="term" value="C:nucleus"/>
    <property type="evidence" value="ECO:0007669"/>
    <property type="project" value="UniProtKB-UniRule"/>
</dbReference>
<dbReference type="SUPFAM" id="SSF47095">
    <property type="entry name" value="HMG-box"/>
    <property type="match status" value="1"/>
</dbReference>
<feature type="region of interest" description="Disordered" evidence="4">
    <location>
        <begin position="190"/>
        <end position="219"/>
    </location>
</feature>
<proteinExistence type="predicted"/>
<accession>A0AAD9CRY6</accession>
<feature type="compositionally biased region" description="Polar residues" evidence="4">
    <location>
        <begin position="13"/>
        <end position="22"/>
    </location>
</feature>
<dbReference type="InterPro" id="IPR036910">
    <property type="entry name" value="HMG_box_dom_sf"/>
</dbReference>
<feature type="domain" description="HMG box" evidence="5">
    <location>
        <begin position="50"/>
        <end position="140"/>
    </location>
</feature>
<dbReference type="GO" id="GO:0000981">
    <property type="term" value="F:DNA-binding transcription factor activity, RNA polymerase II-specific"/>
    <property type="evidence" value="ECO:0007669"/>
    <property type="project" value="TreeGrafter"/>
</dbReference>
<dbReference type="InterPro" id="IPR009071">
    <property type="entry name" value="HMG_box_dom"/>
</dbReference>
<feature type="DNA-binding region" description="HMG box" evidence="3">
    <location>
        <begin position="50"/>
        <end position="140"/>
    </location>
</feature>